<organism evidence="5 6">
    <name type="scientific">Actinopolymorpha rutila</name>
    <dbReference type="NCBI Taxonomy" id="446787"/>
    <lineage>
        <taxon>Bacteria</taxon>
        <taxon>Bacillati</taxon>
        <taxon>Actinomycetota</taxon>
        <taxon>Actinomycetes</taxon>
        <taxon>Propionibacteriales</taxon>
        <taxon>Actinopolymorphaceae</taxon>
        <taxon>Actinopolymorpha</taxon>
    </lineage>
</organism>
<evidence type="ECO:0000256" key="4">
    <source>
        <dbReference type="SAM" id="MobiDB-lite"/>
    </source>
</evidence>
<dbReference type="InterPro" id="IPR020904">
    <property type="entry name" value="Sc_DH/Rdtase_CS"/>
</dbReference>
<proteinExistence type="inferred from homology"/>
<dbReference type="SUPFAM" id="SSF51735">
    <property type="entry name" value="NAD(P)-binding Rossmann-fold domains"/>
    <property type="match status" value="1"/>
</dbReference>
<dbReference type="AlphaFoldDB" id="A0A852ZFQ2"/>
<comment type="similarity">
    <text evidence="1 3">Belongs to the short-chain dehydrogenases/reductases (SDR) family.</text>
</comment>
<dbReference type="InterPro" id="IPR036291">
    <property type="entry name" value="NAD(P)-bd_dom_sf"/>
</dbReference>
<accession>A0A852ZFQ2</accession>
<evidence type="ECO:0000256" key="2">
    <source>
        <dbReference type="ARBA" id="ARBA00023002"/>
    </source>
</evidence>
<dbReference type="RefSeq" id="WP_179788060.1">
    <property type="nucleotide sequence ID" value="NZ_BAAARR010000016.1"/>
</dbReference>
<dbReference type="PRINTS" id="PR00080">
    <property type="entry name" value="SDRFAMILY"/>
</dbReference>
<evidence type="ECO:0000313" key="6">
    <source>
        <dbReference type="Proteomes" id="UP000579605"/>
    </source>
</evidence>
<dbReference type="CDD" id="cd05233">
    <property type="entry name" value="SDR_c"/>
    <property type="match status" value="1"/>
</dbReference>
<dbReference type="PROSITE" id="PS00061">
    <property type="entry name" value="ADH_SHORT"/>
    <property type="match status" value="1"/>
</dbReference>
<evidence type="ECO:0000256" key="3">
    <source>
        <dbReference type="RuleBase" id="RU000363"/>
    </source>
</evidence>
<evidence type="ECO:0000256" key="1">
    <source>
        <dbReference type="ARBA" id="ARBA00006484"/>
    </source>
</evidence>
<protein>
    <submittedName>
        <fullName evidence="5">NAD(P)-dependent dehydrogenase (Short-subunit alcohol dehydrogenase family)</fullName>
    </submittedName>
</protein>
<comment type="caution">
    <text evidence="5">The sequence shown here is derived from an EMBL/GenBank/DDBJ whole genome shotgun (WGS) entry which is preliminary data.</text>
</comment>
<dbReference type="InterPro" id="IPR002347">
    <property type="entry name" value="SDR_fam"/>
</dbReference>
<dbReference type="EMBL" id="JACBZH010000001">
    <property type="protein sequence ID" value="NYH90522.1"/>
    <property type="molecule type" value="Genomic_DNA"/>
</dbReference>
<dbReference type="PRINTS" id="PR00081">
    <property type="entry name" value="GDHRDH"/>
</dbReference>
<gene>
    <name evidence="5" type="ORF">F4554_003160</name>
</gene>
<evidence type="ECO:0000313" key="5">
    <source>
        <dbReference type="EMBL" id="NYH90522.1"/>
    </source>
</evidence>
<reference evidence="5 6" key="1">
    <citation type="submission" date="2020-07" db="EMBL/GenBank/DDBJ databases">
        <title>Sequencing the genomes of 1000 actinobacteria strains.</title>
        <authorList>
            <person name="Klenk H.-P."/>
        </authorList>
    </citation>
    <scope>NUCLEOTIDE SEQUENCE [LARGE SCALE GENOMIC DNA]</scope>
    <source>
        <strain evidence="5 6">DSM 18448</strain>
    </source>
</reference>
<dbReference type="PANTHER" id="PTHR43669">
    <property type="entry name" value="5-KETO-D-GLUCONATE 5-REDUCTASE"/>
    <property type="match status" value="1"/>
</dbReference>
<sequence>MADQTVGRNDGNDGDESHGAGGGAPVAVVTGAGSGVGRAVAVALAADGYAVVLAGRRPEPLAEVAAECARRWRDAGRPVGAAGEPSIAVPTDVADPDSVAALFDAVRTHHGRLDVLVNNAGRNAPATSVEDVPLADWRAVVDVNLTGAFLCTQHAVRLMKAQRPRGGRIINNGSLSAHTPRPHSAAYTATKHAISGLTKATALDGRPYDIACGQIDIGNAATDMTARMSEGVAQPDGSVRPEPTIDVAHVARAVVYMASLPLDANVPTMTVMATRMPYVGRG</sequence>
<dbReference type="PANTHER" id="PTHR43669:SF12">
    <property type="entry name" value="BLR5618 PROTEIN"/>
    <property type="match status" value="1"/>
</dbReference>
<keyword evidence="2" id="KW-0560">Oxidoreductase</keyword>
<dbReference type="Pfam" id="PF00106">
    <property type="entry name" value="adh_short"/>
    <property type="match status" value="1"/>
</dbReference>
<dbReference type="GO" id="GO:0016491">
    <property type="term" value="F:oxidoreductase activity"/>
    <property type="evidence" value="ECO:0007669"/>
    <property type="project" value="UniProtKB-KW"/>
</dbReference>
<name>A0A852ZFQ2_9ACTN</name>
<dbReference type="FunFam" id="3.40.50.720:FF:000084">
    <property type="entry name" value="Short-chain dehydrogenase reductase"/>
    <property type="match status" value="1"/>
</dbReference>
<dbReference type="Gene3D" id="3.40.50.720">
    <property type="entry name" value="NAD(P)-binding Rossmann-like Domain"/>
    <property type="match status" value="1"/>
</dbReference>
<keyword evidence="6" id="KW-1185">Reference proteome</keyword>
<dbReference type="Proteomes" id="UP000579605">
    <property type="component" value="Unassembled WGS sequence"/>
</dbReference>
<feature type="region of interest" description="Disordered" evidence="4">
    <location>
        <begin position="1"/>
        <end position="23"/>
    </location>
</feature>